<evidence type="ECO:0000256" key="2">
    <source>
        <dbReference type="ARBA" id="ARBA00023002"/>
    </source>
</evidence>
<comment type="caution">
    <text evidence="4">The sequence shown here is derived from an EMBL/GenBank/DDBJ whole genome shotgun (WGS) entry which is preliminary data.</text>
</comment>
<keyword evidence="5" id="KW-1185">Reference proteome</keyword>
<dbReference type="Gene3D" id="2.30.110.10">
    <property type="entry name" value="Electron Transport, Fmn-binding Protein, Chain A"/>
    <property type="match status" value="1"/>
</dbReference>
<dbReference type="InterPro" id="IPR002563">
    <property type="entry name" value="Flavin_Rdtase-like_dom"/>
</dbReference>
<dbReference type="GO" id="GO:0042602">
    <property type="term" value="F:riboflavin reductase (NADPH) activity"/>
    <property type="evidence" value="ECO:0007669"/>
    <property type="project" value="TreeGrafter"/>
</dbReference>
<proteinExistence type="inferred from homology"/>
<evidence type="ECO:0000256" key="1">
    <source>
        <dbReference type="ARBA" id="ARBA00008898"/>
    </source>
</evidence>
<organism evidence="4 5">
    <name type="scientific">Compostimonas suwonensis</name>
    <dbReference type="NCBI Taxonomy" id="1048394"/>
    <lineage>
        <taxon>Bacteria</taxon>
        <taxon>Bacillati</taxon>
        <taxon>Actinomycetota</taxon>
        <taxon>Actinomycetes</taxon>
        <taxon>Micrococcales</taxon>
        <taxon>Microbacteriaceae</taxon>
        <taxon>Compostimonas</taxon>
    </lineage>
</organism>
<dbReference type="Proteomes" id="UP000230161">
    <property type="component" value="Unassembled WGS sequence"/>
</dbReference>
<dbReference type="SMART" id="SM00903">
    <property type="entry name" value="Flavin_Reduct"/>
    <property type="match status" value="1"/>
</dbReference>
<comment type="similarity">
    <text evidence="1">Belongs to the non-flavoprotein flavin reductase family.</text>
</comment>
<dbReference type="InterPro" id="IPR050268">
    <property type="entry name" value="NADH-dep_flavin_reductase"/>
</dbReference>
<dbReference type="RefSeq" id="WP_100344231.1">
    <property type="nucleotide sequence ID" value="NZ_PGFB01000002.1"/>
</dbReference>
<dbReference type="OrthoDB" id="9792858at2"/>
<evidence type="ECO:0000313" key="5">
    <source>
        <dbReference type="Proteomes" id="UP000230161"/>
    </source>
</evidence>
<dbReference type="SUPFAM" id="SSF50475">
    <property type="entry name" value="FMN-binding split barrel"/>
    <property type="match status" value="1"/>
</dbReference>
<gene>
    <name evidence="4" type="ORF">CLV54_1445</name>
</gene>
<name>A0A2M9C0D8_9MICO</name>
<dbReference type="Pfam" id="PF01613">
    <property type="entry name" value="Flavin_Reduct"/>
    <property type="match status" value="1"/>
</dbReference>
<reference evidence="4 5" key="1">
    <citation type="submission" date="2017-11" db="EMBL/GenBank/DDBJ databases">
        <title>Genomic Encyclopedia of Archaeal and Bacterial Type Strains, Phase II (KMG-II): From Individual Species to Whole Genera.</title>
        <authorList>
            <person name="Goeker M."/>
        </authorList>
    </citation>
    <scope>NUCLEOTIDE SEQUENCE [LARGE SCALE GENOMIC DNA]</scope>
    <source>
        <strain evidence="4 5">DSM 25625</strain>
    </source>
</reference>
<dbReference type="InterPro" id="IPR012349">
    <property type="entry name" value="Split_barrel_FMN-bd"/>
</dbReference>
<dbReference type="AlphaFoldDB" id="A0A2M9C0D8"/>
<dbReference type="PANTHER" id="PTHR30466:SF11">
    <property type="entry name" value="FLAVIN-DEPENDENT MONOOXYGENASE, REDUCTASE SUBUNIT HSAB"/>
    <property type="match status" value="1"/>
</dbReference>
<evidence type="ECO:0000313" key="4">
    <source>
        <dbReference type="EMBL" id="PJJ63770.1"/>
    </source>
</evidence>
<accession>A0A2M9C0D8</accession>
<protein>
    <submittedName>
        <fullName evidence="4">Flavin reductase (DIM6/NTAB) family NADH-FMN oxidoreductase RutF</fullName>
    </submittedName>
</protein>
<keyword evidence="2" id="KW-0560">Oxidoreductase</keyword>
<dbReference type="EMBL" id="PGFB01000002">
    <property type="protein sequence ID" value="PJJ63770.1"/>
    <property type="molecule type" value="Genomic_DNA"/>
</dbReference>
<evidence type="ECO:0000259" key="3">
    <source>
        <dbReference type="SMART" id="SM00903"/>
    </source>
</evidence>
<dbReference type="GO" id="GO:0010181">
    <property type="term" value="F:FMN binding"/>
    <property type="evidence" value="ECO:0007669"/>
    <property type="project" value="InterPro"/>
</dbReference>
<feature type="domain" description="Flavin reductase like" evidence="3">
    <location>
        <begin position="18"/>
        <end position="163"/>
    </location>
</feature>
<dbReference type="PANTHER" id="PTHR30466">
    <property type="entry name" value="FLAVIN REDUCTASE"/>
    <property type="match status" value="1"/>
</dbReference>
<sequence>MSLIHEFTSDPAEMSAAFSGFPSGVAALAAMVEGEAVVMIASSFSVGVSYEPPMVSFAAQKTSSTWPLLASAPTIGVSILGEGHAESTRQLASRDKHNRLRGVGRTETASGAVFLEGSPTWLECVVEHVYPAGDHDIVVFRVVAMLSDELPAPLVWHQRQVKMLPG</sequence>